<sequence>MKRGVLGSTLVLLGGLLISVLPASTPLLRFAPLVALRDERAGRMLGLAVVVIGLGLCASAWLRLCREVAGATGPAARQALTRVCTAAVLWSLPLLVAPPLFSRDGWSYAAQGTMVEIGISPYDYGPWVLGGPIVEAVDPVWMYTRTPYGPLPLGLGALAAAHTRDPWLLVIAHRLIALVGLALLAWAVPRLAAWTRADVPLAGAIVLASPLMLANGVAGLHNDLLMIGLMAAALVVAVERSWLWGAALGGAAAAVKLPGGLVCLAIVLVALPAGAGLRARISRAVSVAGVSLGTVVALGLVVGVGVGWVRGLAVPVTFDTVLSPPTVLGNLLDWLVATLLPGPGWGRFGVDALRHLALLATAVILIGLGVRTPTGDRVAALRALAIAMVALVVLSPVVHPWYLLWPLPFAAALALPRGAWHALMAVAVVGGVAAPLDSTLYDAYVAVSLASLLIAAISAALLVTRRARARMERLEDVRHGGGERGAVGAGASFPGRPGKPAV</sequence>
<evidence type="ECO:0000313" key="10">
    <source>
        <dbReference type="EMBL" id="GAA4122834.1"/>
    </source>
</evidence>
<keyword evidence="3" id="KW-0808">Transferase</keyword>
<evidence type="ECO:0000256" key="5">
    <source>
        <dbReference type="ARBA" id="ARBA00022989"/>
    </source>
</evidence>
<evidence type="ECO:0000256" key="2">
    <source>
        <dbReference type="ARBA" id="ARBA00022676"/>
    </source>
</evidence>
<protein>
    <recommendedName>
        <fullName evidence="12">DUF2029 domain-containing protein</fullName>
    </recommendedName>
</protein>
<comment type="caution">
    <text evidence="10">The sequence shown here is derived from an EMBL/GenBank/DDBJ whole genome shotgun (WGS) entry which is preliminary data.</text>
</comment>
<evidence type="ECO:0000256" key="1">
    <source>
        <dbReference type="ARBA" id="ARBA00004141"/>
    </source>
</evidence>
<feature type="transmembrane region" description="Helical" evidence="9">
    <location>
        <begin position="443"/>
        <end position="463"/>
    </location>
</feature>
<feature type="region of interest" description="Disordered" evidence="8">
    <location>
        <begin position="480"/>
        <end position="502"/>
    </location>
</feature>
<accession>A0ABP7XNP3</accession>
<dbReference type="RefSeq" id="WP_344734180.1">
    <property type="nucleotide sequence ID" value="NZ_BAAAZH010000021.1"/>
</dbReference>
<keyword evidence="2" id="KW-0328">Glycosyltransferase</keyword>
<reference evidence="11" key="1">
    <citation type="journal article" date="2019" name="Int. J. Syst. Evol. Microbiol.">
        <title>The Global Catalogue of Microorganisms (GCM) 10K type strain sequencing project: providing services to taxonomists for standard genome sequencing and annotation.</title>
        <authorList>
            <consortium name="The Broad Institute Genomics Platform"/>
            <consortium name="The Broad Institute Genome Sequencing Center for Infectious Disease"/>
            <person name="Wu L."/>
            <person name="Ma J."/>
        </authorList>
    </citation>
    <scope>NUCLEOTIDE SEQUENCE [LARGE SCALE GENOMIC DNA]</scope>
    <source>
        <strain evidence="11">JCM 16703</strain>
    </source>
</reference>
<evidence type="ECO:0008006" key="12">
    <source>
        <dbReference type="Google" id="ProtNLM"/>
    </source>
</evidence>
<dbReference type="EMBL" id="BAAAZH010000021">
    <property type="protein sequence ID" value="GAA4122834.1"/>
    <property type="molecule type" value="Genomic_DNA"/>
</dbReference>
<evidence type="ECO:0000256" key="6">
    <source>
        <dbReference type="ARBA" id="ARBA00023136"/>
    </source>
</evidence>
<dbReference type="InterPro" id="IPR049829">
    <property type="entry name" value="MptA/B-like"/>
</dbReference>
<feature type="transmembrane region" description="Helical" evidence="9">
    <location>
        <begin position="199"/>
        <end position="217"/>
    </location>
</feature>
<evidence type="ECO:0000256" key="3">
    <source>
        <dbReference type="ARBA" id="ARBA00022679"/>
    </source>
</evidence>
<evidence type="ECO:0000256" key="8">
    <source>
        <dbReference type="SAM" id="MobiDB-lite"/>
    </source>
</evidence>
<feature type="transmembrane region" description="Helical" evidence="9">
    <location>
        <begin position="257"/>
        <end position="277"/>
    </location>
</feature>
<feature type="transmembrane region" description="Helical" evidence="9">
    <location>
        <begin position="352"/>
        <end position="371"/>
    </location>
</feature>
<evidence type="ECO:0000256" key="7">
    <source>
        <dbReference type="ARBA" id="ARBA00043987"/>
    </source>
</evidence>
<comment type="subcellular location">
    <subcellularLocation>
        <location evidence="1">Membrane</location>
        <topology evidence="1">Multi-pass membrane protein</topology>
    </subcellularLocation>
</comment>
<proteinExistence type="inferred from homology"/>
<evidence type="ECO:0000313" key="11">
    <source>
        <dbReference type="Proteomes" id="UP001501495"/>
    </source>
</evidence>
<keyword evidence="11" id="KW-1185">Reference proteome</keyword>
<keyword evidence="4 9" id="KW-0812">Transmembrane</keyword>
<organism evidence="10 11">
    <name type="scientific">Nocardioides fonticola</name>
    <dbReference type="NCBI Taxonomy" id="450363"/>
    <lineage>
        <taxon>Bacteria</taxon>
        <taxon>Bacillati</taxon>
        <taxon>Actinomycetota</taxon>
        <taxon>Actinomycetes</taxon>
        <taxon>Propionibacteriales</taxon>
        <taxon>Nocardioidaceae</taxon>
        <taxon>Nocardioides</taxon>
    </lineage>
</organism>
<evidence type="ECO:0000256" key="4">
    <source>
        <dbReference type="ARBA" id="ARBA00022692"/>
    </source>
</evidence>
<dbReference type="NCBIfam" id="NF038066">
    <property type="entry name" value="MptB"/>
    <property type="match status" value="1"/>
</dbReference>
<feature type="transmembrane region" description="Helical" evidence="9">
    <location>
        <begin position="284"/>
        <end position="309"/>
    </location>
</feature>
<dbReference type="Proteomes" id="UP001501495">
    <property type="component" value="Unassembled WGS sequence"/>
</dbReference>
<feature type="transmembrane region" description="Helical" evidence="9">
    <location>
        <begin position="224"/>
        <end position="245"/>
    </location>
</feature>
<keyword evidence="6 9" id="KW-0472">Membrane</keyword>
<feature type="transmembrane region" description="Helical" evidence="9">
    <location>
        <begin position="167"/>
        <end position="187"/>
    </location>
</feature>
<dbReference type="Pfam" id="PF26314">
    <property type="entry name" value="MptA_B_family"/>
    <property type="match status" value="1"/>
</dbReference>
<feature type="transmembrane region" description="Helical" evidence="9">
    <location>
        <begin position="383"/>
        <end position="407"/>
    </location>
</feature>
<comment type="similarity">
    <text evidence="7">Belongs to the MptA/B family.</text>
</comment>
<evidence type="ECO:0000256" key="9">
    <source>
        <dbReference type="SAM" id="Phobius"/>
    </source>
</evidence>
<name>A0ABP7XNP3_9ACTN</name>
<keyword evidence="5 9" id="KW-1133">Transmembrane helix</keyword>
<feature type="transmembrane region" description="Helical" evidence="9">
    <location>
        <begin position="46"/>
        <end position="64"/>
    </location>
</feature>
<gene>
    <name evidence="10" type="ORF">GCM10022215_29010</name>
</gene>